<accession>A0A1H1XID5</accession>
<organism evidence="1 2">
    <name type="scientific">Pseudomonas asplenii</name>
    <dbReference type="NCBI Taxonomy" id="53407"/>
    <lineage>
        <taxon>Bacteria</taxon>
        <taxon>Pseudomonadati</taxon>
        <taxon>Pseudomonadota</taxon>
        <taxon>Gammaproteobacteria</taxon>
        <taxon>Pseudomonadales</taxon>
        <taxon>Pseudomonadaceae</taxon>
        <taxon>Pseudomonas</taxon>
    </lineage>
</organism>
<sequence>MNKFEPGQHVRLRSGGIRMVVTHPSHTSQLQDTTLVPCEYQAKHRTVQGFFAAANLVHIGTRLEPHAEHQDRLET</sequence>
<evidence type="ECO:0000313" key="1">
    <source>
        <dbReference type="EMBL" id="SDT08933.1"/>
    </source>
</evidence>
<name>A0A1H1XID5_9PSED</name>
<dbReference type="Proteomes" id="UP000199524">
    <property type="component" value="Chromosome I"/>
</dbReference>
<dbReference type="RefSeq" id="WP_090207738.1">
    <property type="nucleotide sequence ID" value="NZ_LT629777.1"/>
</dbReference>
<proteinExistence type="predicted"/>
<protein>
    <recommendedName>
        <fullName evidence="3">DUF2158 domain-containing protein</fullName>
    </recommendedName>
</protein>
<evidence type="ECO:0008006" key="3">
    <source>
        <dbReference type="Google" id="ProtNLM"/>
    </source>
</evidence>
<gene>
    <name evidence="1" type="ORF">SAMN05216598_3920</name>
</gene>
<dbReference type="EMBL" id="LT629777">
    <property type="protein sequence ID" value="SDT08933.1"/>
    <property type="molecule type" value="Genomic_DNA"/>
</dbReference>
<evidence type="ECO:0000313" key="2">
    <source>
        <dbReference type="Proteomes" id="UP000199524"/>
    </source>
</evidence>
<keyword evidence="2" id="KW-1185">Reference proteome</keyword>
<dbReference type="GeneID" id="300208836"/>
<reference evidence="2" key="1">
    <citation type="submission" date="2016-10" db="EMBL/GenBank/DDBJ databases">
        <authorList>
            <person name="Varghese N."/>
            <person name="Submissions S."/>
        </authorList>
    </citation>
    <scope>NUCLEOTIDE SEQUENCE [LARGE SCALE GENOMIC DNA]</scope>
    <source>
        <strain evidence="2">ATCC 23835</strain>
    </source>
</reference>
<dbReference type="AlphaFoldDB" id="A0A1H1XID5"/>